<gene>
    <name evidence="2" type="ORF">PHYBLDRAFT_79591</name>
</gene>
<feature type="compositionally biased region" description="Low complexity" evidence="1">
    <location>
        <begin position="19"/>
        <end position="30"/>
    </location>
</feature>
<dbReference type="VEuPathDB" id="FungiDB:PHYBLDRAFT_79591"/>
<feature type="compositionally biased region" description="Polar residues" evidence="1">
    <location>
        <begin position="1"/>
        <end position="18"/>
    </location>
</feature>
<accession>A0A167PQ02</accession>
<evidence type="ECO:0000313" key="2">
    <source>
        <dbReference type="EMBL" id="OAD78328.1"/>
    </source>
</evidence>
<reference evidence="3" key="1">
    <citation type="submission" date="2015-06" db="EMBL/GenBank/DDBJ databases">
        <title>Expansion of signal transduction pathways in fungi by whole-genome duplication.</title>
        <authorList>
            <consortium name="DOE Joint Genome Institute"/>
            <person name="Corrochano L.M."/>
            <person name="Kuo A."/>
            <person name="Marcet-Houben M."/>
            <person name="Polaino S."/>
            <person name="Salamov A."/>
            <person name="Villalobos J.M."/>
            <person name="Alvarez M.I."/>
            <person name="Avalos J."/>
            <person name="Benito E.P."/>
            <person name="Benoit I."/>
            <person name="Burger G."/>
            <person name="Camino L.P."/>
            <person name="Canovas D."/>
            <person name="Cerda-Olmedo E."/>
            <person name="Cheng J.-F."/>
            <person name="Dominguez A."/>
            <person name="Elias M."/>
            <person name="Eslava A.P."/>
            <person name="Glaser F."/>
            <person name="Grimwood J."/>
            <person name="Gutierrez G."/>
            <person name="Heitman J."/>
            <person name="Henrissat B."/>
            <person name="Iturriaga E.A."/>
            <person name="Lang B.F."/>
            <person name="Lavin J.L."/>
            <person name="Lee S."/>
            <person name="Li W."/>
            <person name="Lindquist E."/>
            <person name="Lopez-Garcia S."/>
            <person name="Luque E.M."/>
            <person name="Marcos A.T."/>
            <person name="Martin J."/>
            <person name="McCluskey K."/>
            <person name="Medina H.R."/>
            <person name="Miralles-Duran A."/>
            <person name="Miyazaki A."/>
            <person name="Munoz-Torres E."/>
            <person name="Oguiza J.A."/>
            <person name="Ohm R."/>
            <person name="Olmedo M."/>
            <person name="Orejas M."/>
            <person name="Ortiz-Castellanos L."/>
            <person name="Pisabarro A.G."/>
            <person name="Rodriguez-Romero J."/>
            <person name="Ruiz-Herrera J."/>
            <person name="Ruiz-Vazquez R."/>
            <person name="Sanz C."/>
            <person name="Schackwitz W."/>
            <person name="Schmutz J."/>
            <person name="Shahriari M."/>
            <person name="Shelest E."/>
            <person name="Silva-Franco F."/>
            <person name="Soanes D."/>
            <person name="Syed K."/>
            <person name="Tagua V.G."/>
            <person name="Talbot N.J."/>
            <person name="Thon M."/>
            <person name="De vries R.P."/>
            <person name="Wiebenga A."/>
            <person name="Yadav J.S."/>
            <person name="Braun E.L."/>
            <person name="Baker S."/>
            <person name="Garre V."/>
            <person name="Horwitz B."/>
            <person name="Torres-Martinez S."/>
            <person name="Idnurm A."/>
            <person name="Herrera-Estrella A."/>
            <person name="Gabaldon T."/>
            <person name="Grigoriev I.V."/>
        </authorList>
    </citation>
    <scope>NUCLEOTIDE SEQUENCE [LARGE SCALE GENOMIC DNA]</scope>
    <source>
        <strain evidence="3">NRRL 1555(-)</strain>
    </source>
</reference>
<sequence>MQIFSTQKSTFSNVRVSNKAQPQPQPQAQTETEKPCAAKPSRVSAVTTSLAARIRGCSLVKKTLGRKKKTSSITPSLASSSSTLSYESFVSGPYLSKPSSLSRTGSSKSMELEALIFDHPTVTVRICPTSHPGEYTSCETIVQCPNCLDPKLIGGKN</sequence>
<feature type="region of interest" description="Disordered" evidence="1">
    <location>
        <begin position="67"/>
        <end position="105"/>
    </location>
</feature>
<protein>
    <submittedName>
        <fullName evidence="2">Uncharacterized protein</fullName>
    </submittedName>
</protein>
<dbReference type="AlphaFoldDB" id="A0A167PQ02"/>
<feature type="compositionally biased region" description="Low complexity" evidence="1">
    <location>
        <begin position="71"/>
        <end position="91"/>
    </location>
</feature>
<dbReference type="InParanoid" id="A0A167PQ02"/>
<organism evidence="2 3">
    <name type="scientific">Phycomyces blakesleeanus (strain ATCC 8743b / DSM 1359 / FGSC 10004 / NBRC 33097 / NRRL 1555)</name>
    <dbReference type="NCBI Taxonomy" id="763407"/>
    <lineage>
        <taxon>Eukaryota</taxon>
        <taxon>Fungi</taxon>
        <taxon>Fungi incertae sedis</taxon>
        <taxon>Mucoromycota</taxon>
        <taxon>Mucoromycotina</taxon>
        <taxon>Mucoromycetes</taxon>
        <taxon>Mucorales</taxon>
        <taxon>Phycomycetaceae</taxon>
        <taxon>Phycomyces</taxon>
    </lineage>
</organism>
<dbReference type="RefSeq" id="XP_018296368.1">
    <property type="nucleotide sequence ID" value="XM_018443478.1"/>
</dbReference>
<keyword evidence="3" id="KW-1185">Reference proteome</keyword>
<feature type="region of interest" description="Disordered" evidence="1">
    <location>
        <begin position="1"/>
        <end position="40"/>
    </location>
</feature>
<dbReference type="EMBL" id="KV440973">
    <property type="protein sequence ID" value="OAD78328.1"/>
    <property type="molecule type" value="Genomic_DNA"/>
</dbReference>
<evidence type="ECO:0000313" key="3">
    <source>
        <dbReference type="Proteomes" id="UP000077315"/>
    </source>
</evidence>
<evidence type="ECO:0000256" key="1">
    <source>
        <dbReference type="SAM" id="MobiDB-lite"/>
    </source>
</evidence>
<dbReference type="Proteomes" id="UP000077315">
    <property type="component" value="Unassembled WGS sequence"/>
</dbReference>
<proteinExistence type="predicted"/>
<name>A0A167PQ02_PHYB8</name>
<dbReference type="GeneID" id="29004383"/>
<dbReference type="OrthoDB" id="10540235at2759"/>